<dbReference type="Pfam" id="PF13349">
    <property type="entry name" value="DUF4097"/>
    <property type="match status" value="1"/>
</dbReference>
<dbReference type="InterPro" id="IPR025164">
    <property type="entry name" value="Toastrack_DUF4097"/>
</dbReference>
<evidence type="ECO:0000313" key="2">
    <source>
        <dbReference type="EMBL" id="MBU9735945.1"/>
    </source>
</evidence>
<comment type="caution">
    <text evidence="2">The sequence shown here is derived from an EMBL/GenBank/DDBJ whole genome shotgun (WGS) entry which is preliminary data.</text>
</comment>
<name>A0A949NHB7_9FIRM</name>
<dbReference type="EMBL" id="JAHQCW010000006">
    <property type="protein sequence ID" value="MBU9735945.1"/>
    <property type="molecule type" value="Genomic_DNA"/>
</dbReference>
<evidence type="ECO:0000313" key="3">
    <source>
        <dbReference type="Proteomes" id="UP000712157"/>
    </source>
</evidence>
<dbReference type="AlphaFoldDB" id="A0A949NHB7"/>
<accession>A0A949NHB7</accession>
<protein>
    <submittedName>
        <fullName evidence="2">DUF4097 domain-containing protein</fullName>
    </submittedName>
</protein>
<organism evidence="2 3">
    <name type="scientific">Diplocloster agilis</name>
    <dbReference type="NCBI Taxonomy" id="2850323"/>
    <lineage>
        <taxon>Bacteria</taxon>
        <taxon>Bacillati</taxon>
        <taxon>Bacillota</taxon>
        <taxon>Clostridia</taxon>
        <taxon>Lachnospirales</taxon>
        <taxon>Lachnospiraceae</taxon>
        <taxon>Diplocloster</taxon>
    </lineage>
</organism>
<reference evidence="2" key="1">
    <citation type="submission" date="2021-06" db="EMBL/GenBank/DDBJ databases">
        <title>Description of novel taxa of the family Lachnospiraceae.</title>
        <authorList>
            <person name="Chaplin A.V."/>
            <person name="Sokolova S.R."/>
            <person name="Pikina A.P."/>
            <person name="Korzhanova M."/>
            <person name="Belova V."/>
            <person name="Korostin D."/>
            <person name="Efimov B.A."/>
        </authorList>
    </citation>
    <scope>NUCLEOTIDE SEQUENCE</scope>
    <source>
        <strain evidence="2">ASD5720</strain>
    </source>
</reference>
<sequence>MKKFSKTILMIATCLVVAGAGFLGVGYALGGSPSFAIGPEGIVNGTTSVNHSLEKTRIDAFENVKLTVNFGDITIVPSDGYYLEYSLTGDEKGPAYSVDNKTLTFREIQENAGAVYSFFYSGPVGNVYDPKGNDYLKLYVPEDVYLENVQIVGSDGEFVWDGSVKTDWLSVDISYGDMKVSDVQGKQIELNSSDGKIEVSNCAAETLKVYNAYGNTILKQVDVQDLTVELSDGKLEMEQIKAENNDIRNYYGSIKGDVLSGNIWNVYQSDGNCRFDEADIQDLKVESSYGDVELNMLGAEDDYDYDLHSDYGSVRLNGYRRDEEIRIRNKADRVIRVDSSDGKIVVNTEKD</sequence>
<proteinExistence type="predicted"/>
<dbReference type="RefSeq" id="WP_158342744.1">
    <property type="nucleotide sequence ID" value="NZ_JAHQCW010000006.1"/>
</dbReference>
<dbReference type="Proteomes" id="UP000712157">
    <property type="component" value="Unassembled WGS sequence"/>
</dbReference>
<feature type="domain" description="DUF4097" evidence="1">
    <location>
        <begin position="65"/>
        <end position="233"/>
    </location>
</feature>
<gene>
    <name evidence="2" type="ORF">KTH89_05305</name>
</gene>
<evidence type="ECO:0000259" key="1">
    <source>
        <dbReference type="Pfam" id="PF13349"/>
    </source>
</evidence>
<keyword evidence="3" id="KW-1185">Reference proteome</keyword>